<dbReference type="EMBL" id="IACM01087494">
    <property type="protein sequence ID" value="LAB30857.1"/>
    <property type="molecule type" value="Transcribed_RNA"/>
</dbReference>
<comment type="subcellular location">
    <subcellularLocation>
        <location evidence="1">Membrane</location>
        <topology evidence="1">Single-pass type I membrane protein</topology>
    </subcellularLocation>
</comment>
<evidence type="ECO:0000256" key="1">
    <source>
        <dbReference type="ARBA" id="ARBA00004479"/>
    </source>
</evidence>
<reference evidence="11" key="2">
    <citation type="submission" date="2017-11" db="EMBL/GenBank/DDBJ databases">
        <title>Coralsnake Venomics: Analyses of Venom Gland Transcriptomes and Proteomes of Six Brazilian Taxa.</title>
        <authorList>
            <person name="Aird S.D."/>
            <person name="Jorge da Silva N."/>
            <person name="Qiu L."/>
            <person name="Villar-Briones A."/>
            <person name="Aparecida-Saddi V."/>
            <person name="Campos-Telles M.P."/>
            <person name="Grau M."/>
            <person name="Mikheyev A.S."/>
        </authorList>
    </citation>
    <scope>NUCLEOTIDE SEQUENCE</scope>
    <source>
        <tissue evidence="11">Venom_gland</tissue>
    </source>
</reference>
<evidence type="ECO:0000256" key="10">
    <source>
        <dbReference type="SAM" id="SignalP"/>
    </source>
</evidence>
<dbReference type="GO" id="GO:0005886">
    <property type="term" value="C:plasma membrane"/>
    <property type="evidence" value="ECO:0007669"/>
    <property type="project" value="UniProtKB-ARBA"/>
</dbReference>
<accession>A0A2D4MBV4</accession>
<feature type="region of interest" description="Disordered" evidence="8">
    <location>
        <begin position="73"/>
        <end position="99"/>
    </location>
</feature>
<reference evidence="11" key="1">
    <citation type="submission" date="2017-07" db="EMBL/GenBank/DDBJ databases">
        <authorList>
            <person name="Mikheyev A."/>
            <person name="Grau M."/>
        </authorList>
    </citation>
    <scope>NUCLEOTIDE SEQUENCE</scope>
    <source>
        <tissue evidence="11">Venom_gland</tissue>
    </source>
</reference>
<dbReference type="AlphaFoldDB" id="A0A2D4MBV4"/>
<keyword evidence="6 9" id="KW-0472">Membrane</keyword>
<feature type="transmembrane region" description="Helical" evidence="9">
    <location>
        <begin position="273"/>
        <end position="294"/>
    </location>
</feature>
<protein>
    <recommendedName>
        <fullName evidence="12">Hematopoietic progenitor cell antigen CD34</fullName>
    </recommendedName>
</protein>
<evidence type="ECO:0000256" key="4">
    <source>
        <dbReference type="ARBA" id="ARBA00022889"/>
    </source>
</evidence>
<keyword evidence="5 9" id="KW-1133">Transmembrane helix</keyword>
<feature type="region of interest" description="Disordered" evidence="8">
    <location>
        <begin position="310"/>
        <end position="369"/>
    </location>
</feature>
<evidence type="ECO:0000256" key="6">
    <source>
        <dbReference type="ARBA" id="ARBA00023136"/>
    </source>
</evidence>
<keyword evidence="4" id="KW-0130">Cell adhesion</keyword>
<evidence type="ECO:0000256" key="9">
    <source>
        <dbReference type="SAM" id="Phobius"/>
    </source>
</evidence>
<evidence type="ECO:0000256" key="7">
    <source>
        <dbReference type="ARBA" id="ARBA00023180"/>
    </source>
</evidence>
<dbReference type="Pfam" id="PF06365">
    <property type="entry name" value="CD34_antigen"/>
    <property type="match status" value="1"/>
</dbReference>
<dbReference type="InterPro" id="IPR008083">
    <property type="entry name" value="CD34"/>
</dbReference>
<dbReference type="PRINTS" id="PR01700">
    <property type="entry name" value="CD34ANTIGEN"/>
</dbReference>
<evidence type="ECO:0000256" key="3">
    <source>
        <dbReference type="ARBA" id="ARBA00022729"/>
    </source>
</evidence>
<dbReference type="PANTHER" id="PTHR16677">
    <property type="entry name" value="HEMATOPOIETIC PROGENITOR CELL ANTIGEN CD34"/>
    <property type="match status" value="1"/>
</dbReference>
<keyword evidence="2 9" id="KW-0812">Transmembrane</keyword>
<feature type="compositionally biased region" description="Low complexity" evidence="8">
    <location>
        <begin position="88"/>
        <end position="99"/>
    </location>
</feature>
<evidence type="ECO:0008006" key="12">
    <source>
        <dbReference type="Google" id="ProtNLM"/>
    </source>
</evidence>
<name>A0A2D4MBV4_9SAUR</name>
<evidence type="ECO:0000256" key="5">
    <source>
        <dbReference type="ARBA" id="ARBA00022989"/>
    </source>
</evidence>
<evidence type="ECO:0000313" key="11">
    <source>
        <dbReference type="EMBL" id="LAB30857.1"/>
    </source>
</evidence>
<sequence length="369" mass="40791">MMLLWSFMILKERQLLWAIFYILCLLENPVSSEETNSSSISPNTTIAEKLTTIITPNSASSITSLSSTITSLEETSSNGTKPEKFAFSTPTTNLTSPNTTANSFTTQWNAILTTNNETTTTQNLSSTPLLTYEPTKPTTYNSTIFLITAMTENNSVMFSVSCMKIKQLPPATEVVCLELHEVQSCENFKRNKGEGLSKLVCKKKDLLCLIELADSDVNHHCMLLLAVNNTENIGAEALRGFLDDKQPDLKALGIKSHKQQRTEIHQVHSRGTLIALVTTGLLFAFLGLTGYYFMKRRSWSPMGERLGEDPYYIENDSHSNPEIPVASQEQSDLQDKPNLNGGARENGTGQPSSKNGHQTKPQVVADTEL</sequence>
<keyword evidence="3 10" id="KW-0732">Signal</keyword>
<feature type="compositionally biased region" description="Polar residues" evidence="8">
    <location>
        <begin position="347"/>
        <end position="361"/>
    </location>
</feature>
<dbReference type="GO" id="GO:0007160">
    <property type="term" value="P:cell-matrix adhesion"/>
    <property type="evidence" value="ECO:0007669"/>
    <property type="project" value="TreeGrafter"/>
</dbReference>
<organism evidence="11">
    <name type="scientific">Micrurus spixii</name>
    <name type="common">Amazon coral snake</name>
    <dbReference type="NCBI Taxonomy" id="129469"/>
    <lineage>
        <taxon>Eukaryota</taxon>
        <taxon>Metazoa</taxon>
        <taxon>Chordata</taxon>
        <taxon>Craniata</taxon>
        <taxon>Vertebrata</taxon>
        <taxon>Euteleostomi</taxon>
        <taxon>Lepidosauria</taxon>
        <taxon>Squamata</taxon>
        <taxon>Bifurcata</taxon>
        <taxon>Unidentata</taxon>
        <taxon>Episquamata</taxon>
        <taxon>Toxicofera</taxon>
        <taxon>Serpentes</taxon>
        <taxon>Colubroidea</taxon>
        <taxon>Elapidae</taxon>
        <taxon>Elapinae</taxon>
        <taxon>Micrurus</taxon>
    </lineage>
</organism>
<evidence type="ECO:0000256" key="8">
    <source>
        <dbReference type="SAM" id="MobiDB-lite"/>
    </source>
</evidence>
<feature type="chain" id="PRO_5013763676" description="Hematopoietic progenitor cell antigen CD34" evidence="10">
    <location>
        <begin position="33"/>
        <end position="369"/>
    </location>
</feature>
<keyword evidence="7" id="KW-0325">Glycoprotein</keyword>
<dbReference type="PANTHER" id="PTHR16677:SF1">
    <property type="entry name" value="HEMATOPOIETIC PROGENITOR CELL ANTIGEN CD34"/>
    <property type="match status" value="1"/>
</dbReference>
<proteinExistence type="predicted"/>
<dbReference type="InterPro" id="IPR013836">
    <property type="entry name" value="CD34/Podocalyxin"/>
</dbReference>
<evidence type="ECO:0000256" key="2">
    <source>
        <dbReference type="ARBA" id="ARBA00022692"/>
    </source>
</evidence>
<feature type="signal peptide" evidence="10">
    <location>
        <begin position="1"/>
        <end position="32"/>
    </location>
</feature>